<sequence length="148" mass="16931">MEQLINTATPYYYAMLGFCIFGIAIICTSIVIFIISDMTTGKESLIMFILGVLLFIPGLHFGNIFDKYNEQMTAIVKPIISENYPDATDFYYGLDTGHFTTNDIEYKIQYKKTVKNEEKLIISVKKQSDDNKDKQIKTLNIPKTTNDN</sequence>
<keyword evidence="1" id="KW-1133">Transmembrane helix</keyword>
<protein>
    <submittedName>
        <fullName evidence="2">Uncharacterized protein</fullName>
    </submittedName>
</protein>
<evidence type="ECO:0000256" key="1">
    <source>
        <dbReference type="SAM" id="Phobius"/>
    </source>
</evidence>
<evidence type="ECO:0000313" key="3">
    <source>
        <dbReference type="Proteomes" id="UP000260758"/>
    </source>
</evidence>
<keyword evidence="1" id="KW-0472">Membrane</keyword>
<dbReference type="RefSeq" id="WP_117718647.1">
    <property type="nucleotide sequence ID" value="NZ_QSTP01000005.1"/>
</dbReference>
<feature type="transmembrane region" description="Helical" evidence="1">
    <location>
        <begin position="12"/>
        <end position="33"/>
    </location>
</feature>
<gene>
    <name evidence="2" type="ORF">DXB99_06260</name>
</gene>
<feature type="transmembrane region" description="Helical" evidence="1">
    <location>
        <begin position="45"/>
        <end position="65"/>
    </location>
</feature>
<keyword evidence="1" id="KW-0812">Transmembrane</keyword>
<accession>A0A3E4YBU4</accession>
<organism evidence="2 3">
    <name type="scientific">Agathobacter rectalis</name>
    <dbReference type="NCBI Taxonomy" id="39491"/>
    <lineage>
        <taxon>Bacteria</taxon>
        <taxon>Bacillati</taxon>
        <taxon>Bacillota</taxon>
        <taxon>Clostridia</taxon>
        <taxon>Lachnospirales</taxon>
        <taxon>Lachnospiraceae</taxon>
        <taxon>Agathobacter</taxon>
    </lineage>
</organism>
<dbReference type="EMBL" id="QSTP01000005">
    <property type="protein sequence ID" value="RGM72138.1"/>
    <property type="molecule type" value="Genomic_DNA"/>
</dbReference>
<proteinExistence type="predicted"/>
<dbReference type="AlphaFoldDB" id="A0A3E4YBU4"/>
<reference evidence="2 3" key="1">
    <citation type="submission" date="2018-08" db="EMBL/GenBank/DDBJ databases">
        <title>A genome reference for cultivated species of the human gut microbiota.</title>
        <authorList>
            <person name="Zou Y."/>
            <person name="Xue W."/>
            <person name="Luo G."/>
        </authorList>
    </citation>
    <scope>NUCLEOTIDE SEQUENCE [LARGE SCALE GENOMIC DNA]</scope>
    <source>
        <strain evidence="2 3">OM07-13</strain>
    </source>
</reference>
<dbReference type="Proteomes" id="UP000260758">
    <property type="component" value="Unassembled WGS sequence"/>
</dbReference>
<evidence type="ECO:0000313" key="2">
    <source>
        <dbReference type="EMBL" id="RGM72138.1"/>
    </source>
</evidence>
<name>A0A3E4YBU4_9FIRM</name>
<comment type="caution">
    <text evidence="2">The sequence shown here is derived from an EMBL/GenBank/DDBJ whole genome shotgun (WGS) entry which is preliminary data.</text>
</comment>